<dbReference type="Proteomes" id="UP000283841">
    <property type="component" value="Unassembled WGS sequence"/>
</dbReference>
<keyword evidence="2" id="KW-1185">Reference proteome</keyword>
<reference evidence="1 2" key="1">
    <citation type="journal article" date="2018" name="Front. Microbiol.">
        <title>Genomic and genetic insights into a cosmopolitan fungus, Paecilomyces variotii (Eurotiales).</title>
        <authorList>
            <person name="Urquhart A.S."/>
            <person name="Mondo S.J."/>
            <person name="Makela M.R."/>
            <person name="Hane J.K."/>
            <person name="Wiebenga A."/>
            <person name="He G."/>
            <person name="Mihaltcheva S."/>
            <person name="Pangilinan J."/>
            <person name="Lipzen A."/>
            <person name="Barry K."/>
            <person name="de Vries R.P."/>
            <person name="Grigoriev I.V."/>
            <person name="Idnurm A."/>
        </authorList>
    </citation>
    <scope>NUCLEOTIDE SEQUENCE [LARGE SCALE GENOMIC DNA]</scope>
    <source>
        <strain evidence="1 2">CBS 101075</strain>
    </source>
</reference>
<dbReference type="GeneID" id="39596398"/>
<comment type="caution">
    <text evidence="1">The sequence shown here is derived from an EMBL/GenBank/DDBJ whole genome shotgun (WGS) entry which is preliminary data.</text>
</comment>
<sequence>MDSVKVNVNLLPFADVQDSITKARNEWTETRNFNTAHHTTDEILAVVPEENGLRHVKPSIYPTRTSHWLGLIASTQGMRTWHVFEISRYLAEELASLYLTWCSGRHLGDDTRQELKSLFPKTTTVGVKAEDVFQGDKWFLRVDYCSAKDSEAGHSVVESLDNLIDRLYTSMRAIRAITDILEEDPREKPKIFLIPFNAAMDCSRECRVFCPPHKNRVAAISQYRWTEPFIFRDAATAQQEAHEIYSAACILHSQILEHAERTADAETRKRIQNEGFTFDILRPTSGDIQLVEINPFGAMSGCGSCLFQWIRDAKLLYGLKEQVELRFAV</sequence>
<evidence type="ECO:0008006" key="3">
    <source>
        <dbReference type="Google" id="ProtNLM"/>
    </source>
</evidence>
<accession>A0A443HS47</accession>
<evidence type="ECO:0000313" key="2">
    <source>
        <dbReference type="Proteomes" id="UP000283841"/>
    </source>
</evidence>
<gene>
    <name evidence="1" type="ORF">C8Q69DRAFT_299074</name>
</gene>
<name>A0A443HS47_BYSSP</name>
<dbReference type="AlphaFoldDB" id="A0A443HS47"/>
<evidence type="ECO:0000313" key="1">
    <source>
        <dbReference type="EMBL" id="RWQ94614.1"/>
    </source>
</evidence>
<protein>
    <recommendedName>
        <fullName evidence="3">Cell division cycle protein 123</fullName>
    </recommendedName>
</protein>
<dbReference type="RefSeq" id="XP_028484259.1">
    <property type="nucleotide sequence ID" value="XM_028627121.1"/>
</dbReference>
<dbReference type="VEuPathDB" id="FungiDB:C8Q69DRAFT_299074"/>
<proteinExistence type="predicted"/>
<dbReference type="EMBL" id="RCNU01000007">
    <property type="protein sequence ID" value="RWQ94614.1"/>
    <property type="molecule type" value="Genomic_DNA"/>
</dbReference>
<organism evidence="1 2">
    <name type="scientific">Byssochlamys spectabilis</name>
    <name type="common">Paecilomyces variotii</name>
    <dbReference type="NCBI Taxonomy" id="264951"/>
    <lineage>
        <taxon>Eukaryota</taxon>
        <taxon>Fungi</taxon>
        <taxon>Dikarya</taxon>
        <taxon>Ascomycota</taxon>
        <taxon>Pezizomycotina</taxon>
        <taxon>Eurotiomycetes</taxon>
        <taxon>Eurotiomycetidae</taxon>
        <taxon>Eurotiales</taxon>
        <taxon>Thermoascaceae</taxon>
        <taxon>Paecilomyces</taxon>
    </lineage>
</organism>